<evidence type="ECO:0000256" key="3">
    <source>
        <dbReference type="ARBA" id="ARBA00022670"/>
    </source>
</evidence>
<feature type="signal peptide" evidence="7">
    <location>
        <begin position="1"/>
        <end position="18"/>
    </location>
</feature>
<keyword evidence="3" id="KW-0645">Protease</keyword>
<name>A0A3E1NC34_9BACT</name>
<dbReference type="SMART" id="SM00631">
    <property type="entry name" value="Zn_pept"/>
    <property type="match status" value="1"/>
</dbReference>
<evidence type="ECO:0000256" key="4">
    <source>
        <dbReference type="ARBA" id="ARBA00022801"/>
    </source>
</evidence>
<keyword evidence="10" id="KW-1185">Reference proteome</keyword>
<evidence type="ECO:0000256" key="1">
    <source>
        <dbReference type="ARBA" id="ARBA00001947"/>
    </source>
</evidence>
<proteinExistence type="inferred from homology"/>
<dbReference type="SUPFAM" id="SSF52317">
    <property type="entry name" value="Class I glutamine amidotransferase-like"/>
    <property type="match status" value="1"/>
</dbReference>
<dbReference type="Gene3D" id="3.40.630.10">
    <property type="entry name" value="Zn peptidases"/>
    <property type="match status" value="1"/>
</dbReference>
<reference evidence="9 10" key="1">
    <citation type="submission" date="2018-08" db="EMBL/GenBank/DDBJ databases">
        <title>Chitinophagaceae sp. K23C18032701, a novel bacterium isolated from forest soil.</title>
        <authorList>
            <person name="Wang C."/>
        </authorList>
    </citation>
    <scope>NUCLEOTIDE SEQUENCE [LARGE SCALE GENOMIC DNA]</scope>
    <source>
        <strain evidence="9 10">K23C18032701</strain>
    </source>
</reference>
<dbReference type="SUPFAM" id="SSF53187">
    <property type="entry name" value="Zn-dependent exopeptidases"/>
    <property type="match status" value="1"/>
</dbReference>
<dbReference type="CDD" id="cd03143">
    <property type="entry name" value="A4_beta-galactosidase_middle_domain"/>
    <property type="match status" value="1"/>
</dbReference>
<keyword evidence="9" id="KW-0121">Carboxypeptidase</keyword>
<dbReference type="GO" id="GO:0005615">
    <property type="term" value="C:extracellular space"/>
    <property type="evidence" value="ECO:0007669"/>
    <property type="project" value="TreeGrafter"/>
</dbReference>
<accession>A0A3E1NC34</accession>
<comment type="similarity">
    <text evidence="2">Belongs to the peptidase M14 family.</text>
</comment>
<comment type="caution">
    <text evidence="9">The sequence shown here is derived from an EMBL/GenBank/DDBJ whole genome shotgun (WGS) entry which is preliminary data.</text>
</comment>
<evidence type="ECO:0000313" key="9">
    <source>
        <dbReference type="EMBL" id="RFM25579.1"/>
    </source>
</evidence>
<keyword evidence="6" id="KW-0482">Metalloprotease</keyword>
<dbReference type="GO" id="GO:0006508">
    <property type="term" value="P:proteolysis"/>
    <property type="evidence" value="ECO:0007669"/>
    <property type="project" value="UniProtKB-KW"/>
</dbReference>
<evidence type="ECO:0000256" key="7">
    <source>
        <dbReference type="SAM" id="SignalP"/>
    </source>
</evidence>
<evidence type="ECO:0000256" key="5">
    <source>
        <dbReference type="ARBA" id="ARBA00022833"/>
    </source>
</evidence>
<dbReference type="AlphaFoldDB" id="A0A3E1NC34"/>
<protein>
    <submittedName>
        <fullName evidence="9">Zinc carboxypeptidase</fullName>
    </submittedName>
</protein>
<keyword evidence="5" id="KW-0862">Zinc</keyword>
<keyword evidence="7" id="KW-0732">Signal</keyword>
<dbReference type="InterPro" id="IPR000834">
    <property type="entry name" value="Peptidase_M14"/>
</dbReference>
<dbReference type="InterPro" id="IPR029062">
    <property type="entry name" value="Class_I_gatase-like"/>
</dbReference>
<dbReference type="Proteomes" id="UP000261284">
    <property type="component" value="Unassembled WGS sequence"/>
</dbReference>
<evidence type="ECO:0000256" key="6">
    <source>
        <dbReference type="ARBA" id="ARBA00023049"/>
    </source>
</evidence>
<dbReference type="OrthoDB" id="9758209at2"/>
<comment type="cofactor">
    <cofactor evidence="1">
        <name>Zn(2+)</name>
        <dbReference type="ChEBI" id="CHEBI:29105"/>
    </cofactor>
</comment>
<dbReference type="CDD" id="cd06238">
    <property type="entry name" value="M14-like"/>
    <property type="match status" value="1"/>
</dbReference>
<feature type="domain" description="Peptidase M14" evidence="8">
    <location>
        <begin position="38"/>
        <end position="309"/>
    </location>
</feature>
<keyword evidence="4" id="KW-0378">Hydrolase</keyword>
<dbReference type="EMBL" id="QTJU01000020">
    <property type="protein sequence ID" value="RFM25579.1"/>
    <property type="molecule type" value="Genomic_DNA"/>
</dbReference>
<dbReference type="RefSeq" id="WP_116849933.1">
    <property type="nucleotide sequence ID" value="NZ_QTJU01000020.1"/>
</dbReference>
<dbReference type="GO" id="GO:0008270">
    <property type="term" value="F:zinc ion binding"/>
    <property type="evidence" value="ECO:0007669"/>
    <property type="project" value="InterPro"/>
</dbReference>
<evidence type="ECO:0000256" key="2">
    <source>
        <dbReference type="ARBA" id="ARBA00005988"/>
    </source>
</evidence>
<evidence type="ECO:0000259" key="8">
    <source>
        <dbReference type="SMART" id="SM00631"/>
    </source>
</evidence>
<sequence>MKKILLALVCLAVWHAHAQTVPSPEQFLGYKPGTRFTPEYKVLNYFKAVAQARPDMVKTASYGETYEGRELMLAYVASPANLPNLEAIRTNNLRMAGVLKDQPATDNKTIIVWLSYNVHGNEPSSSEAAMQTLYALAGNDSQQTKQWLQNTVVIMDPCVNPDGHDRYVNWYNSVVGAQFNADPQAREHDEPWPGGRSNHYNFDLNRDWAWQTQLETQQRVKKYNEWLPQVHVDYHEQGYNQPYYFAPAAEPFHEVITPWQREFQVMIGKNNAKYFDNNGWLYFTKERFDLFYPSYGDTYPLYSGAIGMTFEQGGIRAGLGVKKEDDDTLTLVKRVAHHYTTGLSTIETAAANAPRLLQEYRQFFTNSGNAKDAPYKTYVLTSNDINQLKSVARLLDLNGISYGALNTKTFSGYNYFTGKEEAYKGDAYTLAVSALQPRSTLLRVLFEPKSTLSDSITYDITAWSLPYAYNIKSYAVKEKLDMGSFTSTAVTPVTSGYGVLIPYTSVASAQVMSYLINKKVKLRFAQKDFTYKGKDYASGTLIVLNGGNDDDWNKLVNEACAKYNLQPVAVESGFMDKGADFGSPDIHFIPAPKVLMLTGEQVSSLGAGEVWSFFEQTLHYPITLANTERLQRLDLSNYTVIILPDGNYRSLGDKAIEDKLKNFVRDGGKLIAIEDAVNSLADNNWGIKEKEEDEKDGKKDTSAYQALKKYGSRQRDEMPEEIPGAIYKVNLDNTHPLAFGYSDTYYTLKQSSHMYQFLKDGWNVGVIKKDSHVAGFVGSKLKQRLKDGLTFGVQDMGRGTIVYLVDNPLFRHFWEGGKLLFTNAVFLAGE</sequence>
<dbReference type="Pfam" id="PF00246">
    <property type="entry name" value="Peptidase_M14"/>
    <property type="match status" value="1"/>
</dbReference>
<dbReference type="PANTHER" id="PTHR11705">
    <property type="entry name" value="PROTEASE FAMILY M14 CARBOXYPEPTIDASE A,B"/>
    <property type="match status" value="1"/>
</dbReference>
<evidence type="ECO:0000313" key="10">
    <source>
        <dbReference type="Proteomes" id="UP000261284"/>
    </source>
</evidence>
<dbReference type="GO" id="GO:0004181">
    <property type="term" value="F:metallocarboxypeptidase activity"/>
    <property type="evidence" value="ECO:0007669"/>
    <property type="project" value="InterPro"/>
</dbReference>
<organism evidence="9 10">
    <name type="scientific">Deminuibacter soli</name>
    <dbReference type="NCBI Taxonomy" id="2291815"/>
    <lineage>
        <taxon>Bacteria</taxon>
        <taxon>Pseudomonadati</taxon>
        <taxon>Bacteroidota</taxon>
        <taxon>Chitinophagia</taxon>
        <taxon>Chitinophagales</taxon>
        <taxon>Chitinophagaceae</taxon>
        <taxon>Deminuibacter</taxon>
    </lineage>
</organism>
<gene>
    <name evidence="9" type="ORF">DXN05_24360</name>
</gene>
<dbReference type="PANTHER" id="PTHR11705:SF143">
    <property type="entry name" value="SLL0236 PROTEIN"/>
    <property type="match status" value="1"/>
</dbReference>
<feature type="chain" id="PRO_5017714912" evidence="7">
    <location>
        <begin position="19"/>
        <end position="830"/>
    </location>
</feature>